<proteinExistence type="inferred from homology"/>
<reference evidence="7 8" key="1">
    <citation type="submission" date="2016-11" db="EMBL/GenBank/DDBJ databases">
        <authorList>
            <person name="Jaros S."/>
            <person name="Januszkiewicz K."/>
            <person name="Wedrychowicz H."/>
        </authorList>
    </citation>
    <scope>NUCLEOTIDE SEQUENCE [LARGE SCALE GENOMIC DNA]</scope>
    <source>
        <strain evidence="7 8">CGMCC 1.10190</strain>
    </source>
</reference>
<dbReference type="GO" id="GO:0043590">
    <property type="term" value="C:bacterial nucleoid"/>
    <property type="evidence" value="ECO:0007669"/>
    <property type="project" value="TreeGrafter"/>
</dbReference>
<comment type="similarity">
    <text evidence="2 6">Belongs to the RdgC family.</text>
</comment>
<name>A0A1M5MH42_9BURK</name>
<accession>A0A1M5MH42</accession>
<dbReference type="GO" id="GO:0000018">
    <property type="term" value="P:regulation of DNA recombination"/>
    <property type="evidence" value="ECO:0007669"/>
    <property type="project" value="TreeGrafter"/>
</dbReference>
<dbReference type="Pfam" id="PF04381">
    <property type="entry name" value="RdgC"/>
    <property type="match status" value="1"/>
</dbReference>
<dbReference type="NCBIfam" id="NF001464">
    <property type="entry name" value="PRK00321.1-5"/>
    <property type="match status" value="1"/>
</dbReference>
<comment type="subcellular location">
    <subcellularLocation>
        <location evidence="1 6">Cytoplasm</location>
        <location evidence="1 6">Nucleoid</location>
    </subcellularLocation>
</comment>
<evidence type="ECO:0000256" key="5">
    <source>
        <dbReference type="ARBA" id="ARBA00023172"/>
    </source>
</evidence>
<dbReference type="GO" id="GO:0005737">
    <property type="term" value="C:cytoplasm"/>
    <property type="evidence" value="ECO:0007669"/>
    <property type="project" value="UniProtKB-UniRule"/>
</dbReference>
<organism evidence="7 8">
    <name type="scientific">Pollutimonas bauzanensis</name>
    <dbReference type="NCBI Taxonomy" id="658167"/>
    <lineage>
        <taxon>Bacteria</taxon>
        <taxon>Pseudomonadati</taxon>
        <taxon>Pseudomonadota</taxon>
        <taxon>Betaproteobacteria</taxon>
        <taxon>Burkholderiales</taxon>
        <taxon>Alcaligenaceae</taxon>
        <taxon>Pollutimonas</taxon>
    </lineage>
</organism>
<evidence type="ECO:0000313" key="7">
    <source>
        <dbReference type="EMBL" id="SHG76630.1"/>
    </source>
</evidence>
<protein>
    <recommendedName>
        <fullName evidence="3 6">Recombination-associated protein RdgC</fullName>
    </recommendedName>
</protein>
<sequence>MGLQSSLIILADARGAQRARLSANNSRRHQNMWFKNLRIFRLAPSWSCTVDSLEAAIEKQAFQPSGSQEMQSLGWVPPRENSGLVHALDGQFLLSLRADKKLLPTTVINQVAKAKAQDIEEQQGFKPGRKQMKEIKEQVTDELLPKAFSIYRDTRVWIDTRNHWLVIDAAAAAKSDEVLGMLAKAIESFPIAPLFVEESPAAAMTNWLVSDEPPSGFSIDQDTELRSTSENGAAVRYVRQSIEIDDVRKHVQAGKQCTRLALTWADRVSFTLTEGLDIKRVNPLDVLKEGQDGGSHNEAEQFDSDFTLMTGELSRLITDLVEALGGERK</sequence>
<evidence type="ECO:0000256" key="3">
    <source>
        <dbReference type="ARBA" id="ARBA00022296"/>
    </source>
</evidence>
<evidence type="ECO:0000256" key="2">
    <source>
        <dbReference type="ARBA" id="ARBA00008657"/>
    </source>
</evidence>
<dbReference type="GO" id="GO:0006310">
    <property type="term" value="P:DNA recombination"/>
    <property type="evidence" value="ECO:0007669"/>
    <property type="project" value="UniProtKB-UniRule"/>
</dbReference>
<keyword evidence="5 6" id="KW-0233">DNA recombination</keyword>
<evidence type="ECO:0000313" key="8">
    <source>
        <dbReference type="Proteomes" id="UP000184226"/>
    </source>
</evidence>
<evidence type="ECO:0000256" key="6">
    <source>
        <dbReference type="HAMAP-Rule" id="MF_00194"/>
    </source>
</evidence>
<dbReference type="HAMAP" id="MF_00194">
    <property type="entry name" value="RdgC"/>
    <property type="match status" value="1"/>
</dbReference>
<evidence type="ECO:0000256" key="4">
    <source>
        <dbReference type="ARBA" id="ARBA00022490"/>
    </source>
</evidence>
<evidence type="ECO:0000256" key="1">
    <source>
        <dbReference type="ARBA" id="ARBA00004453"/>
    </source>
</evidence>
<dbReference type="PANTHER" id="PTHR38103">
    <property type="entry name" value="RECOMBINATION-ASSOCIATED PROTEIN RDGC"/>
    <property type="match status" value="1"/>
</dbReference>
<gene>
    <name evidence="6" type="primary">rdgC</name>
    <name evidence="7" type="ORF">SAMN04488135_101223</name>
</gene>
<dbReference type="GO" id="GO:0003690">
    <property type="term" value="F:double-stranded DNA binding"/>
    <property type="evidence" value="ECO:0007669"/>
    <property type="project" value="TreeGrafter"/>
</dbReference>
<keyword evidence="4 6" id="KW-0963">Cytoplasm</keyword>
<dbReference type="Proteomes" id="UP000184226">
    <property type="component" value="Unassembled WGS sequence"/>
</dbReference>
<comment type="function">
    <text evidence="6">May be involved in recombination.</text>
</comment>
<dbReference type="EMBL" id="FQXE01000001">
    <property type="protein sequence ID" value="SHG76630.1"/>
    <property type="molecule type" value="Genomic_DNA"/>
</dbReference>
<dbReference type="NCBIfam" id="NF001463">
    <property type="entry name" value="PRK00321.1-4"/>
    <property type="match status" value="1"/>
</dbReference>
<dbReference type="STRING" id="658167.SAMN04488135_101223"/>
<dbReference type="InterPro" id="IPR007476">
    <property type="entry name" value="RdgC"/>
</dbReference>
<keyword evidence="8" id="KW-1185">Reference proteome</keyword>
<dbReference type="PANTHER" id="PTHR38103:SF1">
    <property type="entry name" value="RECOMBINATION-ASSOCIATED PROTEIN RDGC"/>
    <property type="match status" value="1"/>
</dbReference>
<dbReference type="AlphaFoldDB" id="A0A1M5MH42"/>